<dbReference type="InterPro" id="IPR035892">
    <property type="entry name" value="C2_domain_sf"/>
</dbReference>
<keyword evidence="8" id="KW-0445">Lipid transport</keyword>
<dbReference type="GO" id="GO:0006869">
    <property type="term" value="P:lipid transport"/>
    <property type="evidence" value="ECO:0007669"/>
    <property type="project" value="UniProtKB-KW"/>
</dbReference>
<dbReference type="SUPFAM" id="SSF49562">
    <property type="entry name" value="C2 domain (Calcium/lipid-binding domain, CaLB)"/>
    <property type="match status" value="1"/>
</dbReference>
<evidence type="ECO:0000256" key="4">
    <source>
        <dbReference type="ARBA" id="ARBA00022723"/>
    </source>
</evidence>
<dbReference type="GO" id="GO:0046872">
    <property type="term" value="F:metal ion binding"/>
    <property type="evidence" value="ECO:0007669"/>
    <property type="project" value="UniProtKB-KW"/>
</dbReference>
<dbReference type="GO" id="GO:0012505">
    <property type="term" value="C:endomembrane system"/>
    <property type="evidence" value="ECO:0007669"/>
    <property type="project" value="UniProtKB-ARBA"/>
</dbReference>
<dbReference type="InterPro" id="IPR031468">
    <property type="entry name" value="SMP_LBD"/>
</dbReference>
<feature type="domain" description="SMP-LTD" evidence="12">
    <location>
        <begin position="65"/>
        <end position="241"/>
    </location>
</feature>
<dbReference type="GO" id="GO:0005737">
    <property type="term" value="C:cytoplasm"/>
    <property type="evidence" value="ECO:0007669"/>
    <property type="project" value="UniProtKB-ARBA"/>
</dbReference>
<keyword evidence="5" id="KW-0677">Repeat</keyword>
<keyword evidence="4" id="KW-0479">Metal-binding</keyword>
<gene>
    <name evidence="13" type="ORF">EVOR1521_LOCUS21139</name>
</gene>
<protein>
    <recommendedName>
        <fullName evidence="15">Extended synaptotagmin-2</fullName>
    </recommendedName>
</protein>
<feature type="domain" description="C2" evidence="11">
    <location>
        <begin position="247"/>
        <end position="369"/>
    </location>
</feature>
<keyword evidence="6" id="KW-0106">Calcium</keyword>
<sequence>MGTACCHASLAERADALPLEPSDNPPGHDPFSERPSVLHVEHKGKHGRKTLSVAEQQGFRLYQARPNETEWLNQAIDRMWAYIEASIRKMLLETVTESIQQNNADVPLLNTFRFTQCSFGDNRPKFPSLKVRSKGNLMEFVIQMDWDATGSEIAVSLGSMAVGMKNIQLRGPLLLVFSPLLNELPITGAMSITFPDPPEFKWEWTGIGSAFKALAGTVEKTIVDAIFEPLVVPSRVYIDIAGLASSRKEPLESRVESYRTPDPIGVLHMAILEAKDLPIADFGFAGGSSDPYVVVKIGSSQWQTAKLKRTLNPVWGQAHSRDFLIHHMEQHVFVDVYDSDIISFDDLLGFVVVKESGESCRRPTVSELTKAGQEKWWPLSGDKGEVKIRCFFREVDDDMVTIDPIFVSCNQKCDLLDPGGNPGATRSSCSLCGASLKSWKLSCTPCGSFDGKECPTCNFRVCRPCSVERRPAAAMLRVCIREGLVPAEDVHDGVVLGVSFEGVMQWSTTSVRSSEVEETADRPETTKWIQRLCAKFDKASVAKCLEMDLEKVQDVLDKAPHDSLEKVDLLGQEAVVWDYALYFLVRDPRDDFTATVVYRGKTTAQQTIQLLSGKKIESMKKNQKHWMQQKRAAGLQGLPASTEPTETTWKLDLDGTKECSFFVQISLQPLMPP</sequence>
<dbReference type="InterPro" id="IPR000008">
    <property type="entry name" value="C2_dom"/>
</dbReference>
<dbReference type="Pfam" id="PF17047">
    <property type="entry name" value="SMP_LBD"/>
    <property type="match status" value="1"/>
</dbReference>
<dbReference type="PROSITE" id="PS50004">
    <property type="entry name" value="C2"/>
    <property type="match status" value="1"/>
</dbReference>
<evidence type="ECO:0000256" key="2">
    <source>
        <dbReference type="ARBA" id="ARBA00022448"/>
    </source>
</evidence>
<dbReference type="PANTHER" id="PTHR45761:SF1">
    <property type="entry name" value="EXTENDED SYNAPTOTAGMIN-LIKE PROTEIN 2, ISOFORM C"/>
    <property type="match status" value="1"/>
</dbReference>
<evidence type="ECO:0000256" key="1">
    <source>
        <dbReference type="ARBA" id="ARBA00004370"/>
    </source>
</evidence>
<evidence type="ECO:0000256" key="3">
    <source>
        <dbReference type="ARBA" id="ARBA00022692"/>
    </source>
</evidence>
<dbReference type="InterPro" id="IPR039010">
    <property type="entry name" value="Synaptotagmin_SMP"/>
</dbReference>
<dbReference type="CDD" id="cd00030">
    <property type="entry name" value="C2"/>
    <property type="match status" value="1"/>
</dbReference>
<dbReference type="Proteomes" id="UP001178507">
    <property type="component" value="Unassembled WGS sequence"/>
</dbReference>
<dbReference type="PROSITE" id="PS51847">
    <property type="entry name" value="SMP"/>
    <property type="match status" value="1"/>
</dbReference>
<comment type="caution">
    <text evidence="13">The sequence shown here is derived from an EMBL/GenBank/DDBJ whole genome shotgun (WGS) entry which is preliminary data.</text>
</comment>
<evidence type="ECO:0000256" key="8">
    <source>
        <dbReference type="ARBA" id="ARBA00023055"/>
    </source>
</evidence>
<dbReference type="CDD" id="cd21670">
    <property type="entry name" value="SMP_ESyt"/>
    <property type="match status" value="1"/>
</dbReference>
<evidence type="ECO:0000313" key="13">
    <source>
        <dbReference type="EMBL" id="CAJ1397039.1"/>
    </source>
</evidence>
<reference evidence="13" key="1">
    <citation type="submission" date="2023-08" db="EMBL/GenBank/DDBJ databases">
        <authorList>
            <person name="Chen Y."/>
            <person name="Shah S."/>
            <person name="Dougan E. K."/>
            <person name="Thang M."/>
            <person name="Chan C."/>
        </authorList>
    </citation>
    <scope>NUCLEOTIDE SEQUENCE</scope>
</reference>
<accession>A0AA36N8X9</accession>
<evidence type="ECO:0000256" key="7">
    <source>
        <dbReference type="ARBA" id="ARBA00022989"/>
    </source>
</evidence>
<evidence type="ECO:0008006" key="15">
    <source>
        <dbReference type="Google" id="ProtNLM"/>
    </source>
</evidence>
<keyword evidence="7" id="KW-1133">Transmembrane helix</keyword>
<proteinExistence type="predicted"/>
<dbReference type="SMART" id="SM00239">
    <property type="entry name" value="C2"/>
    <property type="match status" value="1"/>
</dbReference>
<keyword evidence="14" id="KW-1185">Reference proteome</keyword>
<evidence type="ECO:0000256" key="5">
    <source>
        <dbReference type="ARBA" id="ARBA00022737"/>
    </source>
</evidence>
<dbReference type="Pfam" id="PF00168">
    <property type="entry name" value="C2"/>
    <property type="match status" value="1"/>
</dbReference>
<evidence type="ECO:0000256" key="9">
    <source>
        <dbReference type="ARBA" id="ARBA00023121"/>
    </source>
</evidence>
<keyword evidence="9" id="KW-0446">Lipid-binding</keyword>
<dbReference type="Gene3D" id="2.60.40.150">
    <property type="entry name" value="C2 domain"/>
    <property type="match status" value="1"/>
</dbReference>
<comment type="subcellular location">
    <subcellularLocation>
        <location evidence="1">Membrane</location>
    </subcellularLocation>
</comment>
<name>A0AA36N8X9_9DINO</name>
<keyword evidence="10" id="KW-0472">Membrane</keyword>
<evidence type="ECO:0000259" key="12">
    <source>
        <dbReference type="PROSITE" id="PS51847"/>
    </source>
</evidence>
<dbReference type="AlphaFoldDB" id="A0AA36N8X9"/>
<dbReference type="PANTHER" id="PTHR45761">
    <property type="entry name" value="EXTENDED SYNAPTOTAGMIN-LIKE PROTEIN 2, ISOFORM C"/>
    <property type="match status" value="1"/>
</dbReference>
<evidence type="ECO:0000259" key="11">
    <source>
        <dbReference type="PROSITE" id="PS50004"/>
    </source>
</evidence>
<evidence type="ECO:0000313" key="14">
    <source>
        <dbReference type="Proteomes" id="UP001178507"/>
    </source>
</evidence>
<keyword evidence="3" id="KW-0812">Transmembrane</keyword>
<evidence type="ECO:0000256" key="6">
    <source>
        <dbReference type="ARBA" id="ARBA00022837"/>
    </source>
</evidence>
<dbReference type="EMBL" id="CAUJNA010003251">
    <property type="protein sequence ID" value="CAJ1397039.1"/>
    <property type="molecule type" value="Genomic_DNA"/>
</dbReference>
<organism evidence="13 14">
    <name type="scientific">Effrenium voratum</name>
    <dbReference type="NCBI Taxonomy" id="2562239"/>
    <lineage>
        <taxon>Eukaryota</taxon>
        <taxon>Sar</taxon>
        <taxon>Alveolata</taxon>
        <taxon>Dinophyceae</taxon>
        <taxon>Suessiales</taxon>
        <taxon>Symbiodiniaceae</taxon>
        <taxon>Effrenium</taxon>
    </lineage>
</organism>
<keyword evidence="2" id="KW-0813">Transport</keyword>
<dbReference type="InterPro" id="IPR051634">
    <property type="entry name" value="Extended_Synaptotagmin"/>
</dbReference>
<dbReference type="GO" id="GO:0008289">
    <property type="term" value="F:lipid binding"/>
    <property type="evidence" value="ECO:0007669"/>
    <property type="project" value="UniProtKB-KW"/>
</dbReference>
<dbReference type="GO" id="GO:0016020">
    <property type="term" value="C:membrane"/>
    <property type="evidence" value="ECO:0007669"/>
    <property type="project" value="UniProtKB-SubCell"/>
</dbReference>
<evidence type="ECO:0000256" key="10">
    <source>
        <dbReference type="ARBA" id="ARBA00023136"/>
    </source>
</evidence>